<sequence length="80" mass="9318">MPFLLVQLGLQGFSQFLLLQKPQMSQACASHWLRSCRRHWYRQCLNPRVSPKPINHPVDLTSVSSSFRTYNNPIDVLCLF</sequence>
<dbReference type="Gramene" id="Pp3c11_23204V3.1">
    <property type="protein sequence ID" value="PAC:32956228.CDS.1"/>
    <property type="gene ID" value="Pp3c11_23204"/>
</dbReference>
<evidence type="ECO:0000313" key="3">
    <source>
        <dbReference type="Proteomes" id="UP000006727"/>
    </source>
</evidence>
<proteinExistence type="predicted"/>
<gene>
    <name evidence="1" type="ORF">PHYPA_015443</name>
</gene>
<evidence type="ECO:0000313" key="1">
    <source>
        <dbReference type="EMBL" id="PNR45672.1"/>
    </source>
</evidence>
<reference evidence="1 3" key="2">
    <citation type="journal article" date="2018" name="Plant J.">
        <title>The Physcomitrella patens chromosome-scale assembly reveals moss genome structure and evolution.</title>
        <authorList>
            <person name="Lang D."/>
            <person name="Ullrich K.K."/>
            <person name="Murat F."/>
            <person name="Fuchs J."/>
            <person name="Jenkins J."/>
            <person name="Haas F.B."/>
            <person name="Piednoel M."/>
            <person name="Gundlach H."/>
            <person name="Van Bel M."/>
            <person name="Meyberg R."/>
            <person name="Vives C."/>
            <person name="Morata J."/>
            <person name="Symeonidi A."/>
            <person name="Hiss M."/>
            <person name="Muchero W."/>
            <person name="Kamisugi Y."/>
            <person name="Saleh O."/>
            <person name="Blanc G."/>
            <person name="Decker E.L."/>
            <person name="van Gessel N."/>
            <person name="Grimwood J."/>
            <person name="Hayes R.D."/>
            <person name="Graham S.W."/>
            <person name="Gunter L.E."/>
            <person name="McDaniel S.F."/>
            <person name="Hoernstein S.N.W."/>
            <person name="Larsson A."/>
            <person name="Li F.W."/>
            <person name="Perroud P.F."/>
            <person name="Phillips J."/>
            <person name="Ranjan P."/>
            <person name="Rokshar D.S."/>
            <person name="Rothfels C.J."/>
            <person name="Schneider L."/>
            <person name="Shu S."/>
            <person name="Stevenson D.W."/>
            <person name="Thummler F."/>
            <person name="Tillich M."/>
            <person name="Villarreal Aguilar J.C."/>
            <person name="Widiez T."/>
            <person name="Wong G.K."/>
            <person name="Wymore A."/>
            <person name="Zhang Y."/>
            <person name="Zimmer A.D."/>
            <person name="Quatrano R.S."/>
            <person name="Mayer K.F.X."/>
            <person name="Goodstein D."/>
            <person name="Casacuberta J.M."/>
            <person name="Vandepoele K."/>
            <person name="Reski R."/>
            <person name="Cuming A.C."/>
            <person name="Tuskan G.A."/>
            <person name="Maumus F."/>
            <person name="Salse J."/>
            <person name="Schmutz J."/>
            <person name="Rensing S.A."/>
        </authorList>
    </citation>
    <scope>NUCLEOTIDE SEQUENCE [LARGE SCALE GENOMIC DNA]</scope>
    <source>
        <strain evidence="2 3">cv. Gransden 2004</strain>
    </source>
</reference>
<dbReference type="Proteomes" id="UP000006727">
    <property type="component" value="Chromosome 11"/>
</dbReference>
<dbReference type="AlphaFoldDB" id="A0A2K1JVW1"/>
<keyword evidence="3" id="KW-1185">Reference proteome</keyword>
<reference evidence="1 3" key="1">
    <citation type="journal article" date="2008" name="Science">
        <title>The Physcomitrella genome reveals evolutionary insights into the conquest of land by plants.</title>
        <authorList>
            <person name="Rensing S."/>
            <person name="Lang D."/>
            <person name="Zimmer A."/>
            <person name="Terry A."/>
            <person name="Salamov A."/>
            <person name="Shapiro H."/>
            <person name="Nishiyama T."/>
            <person name="Perroud P.-F."/>
            <person name="Lindquist E."/>
            <person name="Kamisugi Y."/>
            <person name="Tanahashi T."/>
            <person name="Sakakibara K."/>
            <person name="Fujita T."/>
            <person name="Oishi K."/>
            <person name="Shin-I T."/>
            <person name="Kuroki Y."/>
            <person name="Toyoda A."/>
            <person name="Suzuki Y."/>
            <person name="Hashimoto A."/>
            <person name="Yamaguchi K."/>
            <person name="Sugano A."/>
            <person name="Kohara Y."/>
            <person name="Fujiyama A."/>
            <person name="Anterola A."/>
            <person name="Aoki S."/>
            <person name="Ashton N."/>
            <person name="Barbazuk W.B."/>
            <person name="Barker E."/>
            <person name="Bennetzen J."/>
            <person name="Bezanilla M."/>
            <person name="Blankenship R."/>
            <person name="Cho S.H."/>
            <person name="Dutcher S."/>
            <person name="Estelle M."/>
            <person name="Fawcett J.A."/>
            <person name="Gundlach H."/>
            <person name="Hanada K."/>
            <person name="Heyl A."/>
            <person name="Hicks K.A."/>
            <person name="Hugh J."/>
            <person name="Lohr M."/>
            <person name="Mayer K."/>
            <person name="Melkozernov A."/>
            <person name="Murata T."/>
            <person name="Nelson D."/>
            <person name="Pils B."/>
            <person name="Prigge M."/>
            <person name="Reiss B."/>
            <person name="Renner T."/>
            <person name="Rombauts S."/>
            <person name="Rushton P."/>
            <person name="Sanderfoot A."/>
            <person name="Schween G."/>
            <person name="Shiu S.-H."/>
            <person name="Stueber K."/>
            <person name="Theodoulou F.L."/>
            <person name="Tu H."/>
            <person name="Van de Peer Y."/>
            <person name="Verrier P.J."/>
            <person name="Waters E."/>
            <person name="Wood A."/>
            <person name="Yang L."/>
            <person name="Cove D."/>
            <person name="Cuming A."/>
            <person name="Hasebe M."/>
            <person name="Lucas S."/>
            <person name="Mishler D.B."/>
            <person name="Reski R."/>
            <person name="Grigoriev I."/>
            <person name="Quatrano R.S."/>
            <person name="Boore J.L."/>
        </authorList>
    </citation>
    <scope>NUCLEOTIDE SEQUENCE [LARGE SCALE GENOMIC DNA]</scope>
    <source>
        <strain evidence="2 3">cv. Gransden 2004</strain>
    </source>
</reference>
<accession>A0A2K1JVW1</accession>
<dbReference type="InParanoid" id="A0A2K1JVW1"/>
<dbReference type="EMBL" id="ABEU02000011">
    <property type="protein sequence ID" value="PNR45672.1"/>
    <property type="molecule type" value="Genomic_DNA"/>
</dbReference>
<name>A0A2K1JVW1_PHYPA</name>
<evidence type="ECO:0000313" key="2">
    <source>
        <dbReference type="EnsemblPlants" id="PAC:32956228.CDS.1"/>
    </source>
</evidence>
<protein>
    <submittedName>
        <fullName evidence="1 2">Uncharacterized protein</fullName>
    </submittedName>
</protein>
<organism evidence="1">
    <name type="scientific">Physcomitrium patens</name>
    <name type="common">Spreading-leaved earth moss</name>
    <name type="synonym">Physcomitrella patens</name>
    <dbReference type="NCBI Taxonomy" id="3218"/>
    <lineage>
        <taxon>Eukaryota</taxon>
        <taxon>Viridiplantae</taxon>
        <taxon>Streptophyta</taxon>
        <taxon>Embryophyta</taxon>
        <taxon>Bryophyta</taxon>
        <taxon>Bryophytina</taxon>
        <taxon>Bryopsida</taxon>
        <taxon>Funariidae</taxon>
        <taxon>Funariales</taxon>
        <taxon>Funariaceae</taxon>
        <taxon>Physcomitrium</taxon>
    </lineage>
</organism>
<reference evidence="2" key="3">
    <citation type="submission" date="2020-12" db="UniProtKB">
        <authorList>
            <consortium name="EnsemblPlants"/>
        </authorList>
    </citation>
    <scope>IDENTIFICATION</scope>
</reference>
<dbReference type="EnsemblPlants" id="Pp3c11_23204V3.1">
    <property type="protein sequence ID" value="PAC:32956228.CDS.1"/>
    <property type="gene ID" value="Pp3c11_23204"/>
</dbReference>